<proteinExistence type="predicted"/>
<dbReference type="Pfam" id="PF03992">
    <property type="entry name" value="ABM"/>
    <property type="match status" value="1"/>
</dbReference>
<gene>
    <name evidence="2" type="ORF">SAMN05216272_11258</name>
</gene>
<dbReference type="Gene3D" id="3.30.70.100">
    <property type="match status" value="1"/>
</dbReference>
<organism evidence="2 3">
    <name type="scientific">Pseudomonas panipatensis</name>
    <dbReference type="NCBI Taxonomy" id="428992"/>
    <lineage>
        <taxon>Bacteria</taxon>
        <taxon>Pseudomonadati</taxon>
        <taxon>Pseudomonadota</taxon>
        <taxon>Gammaproteobacteria</taxon>
        <taxon>Pseudomonadales</taxon>
        <taxon>Pseudomonadaceae</taxon>
        <taxon>Pseudomonas</taxon>
    </lineage>
</organism>
<keyword evidence="2" id="KW-0560">Oxidoreductase</keyword>
<accession>A0A1G8LS35</accession>
<name>A0A1G8LS35_9PSED</name>
<dbReference type="RefSeq" id="WP_090267256.1">
    <property type="nucleotide sequence ID" value="NZ_FNDS01000012.1"/>
</dbReference>
<dbReference type="GO" id="GO:0004497">
    <property type="term" value="F:monooxygenase activity"/>
    <property type="evidence" value="ECO:0007669"/>
    <property type="project" value="UniProtKB-KW"/>
</dbReference>
<dbReference type="STRING" id="428992.SAMN05216272_11258"/>
<evidence type="ECO:0000313" key="2">
    <source>
        <dbReference type="EMBL" id="SDI58541.1"/>
    </source>
</evidence>
<evidence type="ECO:0000259" key="1">
    <source>
        <dbReference type="Pfam" id="PF03992"/>
    </source>
</evidence>
<dbReference type="InterPro" id="IPR007138">
    <property type="entry name" value="ABM_dom"/>
</dbReference>
<dbReference type="InterPro" id="IPR011008">
    <property type="entry name" value="Dimeric_a/b-barrel"/>
</dbReference>
<dbReference type="Proteomes" id="UP000199636">
    <property type="component" value="Unassembled WGS sequence"/>
</dbReference>
<protein>
    <submittedName>
        <fullName evidence="2">Quinol monooxygenase YgiN</fullName>
    </submittedName>
</protein>
<keyword evidence="3" id="KW-1185">Reference proteome</keyword>
<dbReference type="SUPFAM" id="SSF54909">
    <property type="entry name" value="Dimeric alpha+beta barrel"/>
    <property type="match status" value="1"/>
</dbReference>
<keyword evidence="2" id="KW-0503">Monooxygenase</keyword>
<dbReference type="EMBL" id="FNDS01000012">
    <property type="protein sequence ID" value="SDI58541.1"/>
    <property type="molecule type" value="Genomic_DNA"/>
</dbReference>
<sequence>MDSRQPIEHHLLIHSRPGHETQLAVLLDRLISAAHQLPGCQAYEVRLPATSRDVWRLRGRWDDAACLEAYLALPAQQLLGEILQHHCLSLHTRIDEPLAALQPLREAS</sequence>
<feature type="domain" description="ABM" evidence="1">
    <location>
        <begin position="13"/>
        <end position="76"/>
    </location>
</feature>
<evidence type="ECO:0000313" key="3">
    <source>
        <dbReference type="Proteomes" id="UP000199636"/>
    </source>
</evidence>
<reference evidence="3" key="1">
    <citation type="submission" date="2016-10" db="EMBL/GenBank/DDBJ databases">
        <authorList>
            <person name="Varghese N."/>
            <person name="Submissions S."/>
        </authorList>
    </citation>
    <scope>NUCLEOTIDE SEQUENCE [LARGE SCALE GENOMIC DNA]</scope>
    <source>
        <strain evidence="3">CCM 7469</strain>
    </source>
</reference>
<dbReference type="AlphaFoldDB" id="A0A1G8LS35"/>